<dbReference type="PROSITE" id="PS50943">
    <property type="entry name" value="HTH_CROC1"/>
    <property type="match status" value="1"/>
</dbReference>
<keyword evidence="2" id="KW-0472">Membrane</keyword>
<dbReference type="CDD" id="cd00093">
    <property type="entry name" value="HTH_XRE"/>
    <property type="match status" value="1"/>
</dbReference>
<dbReference type="PANTHER" id="PTHR46558:SF15">
    <property type="entry name" value="HELIX-TURN-HELIX DOMAIN PROTEIN"/>
    <property type="match status" value="1"/>
</dbReference>
<dbReference type="EMBL" id="FNYK01000061">
    <property type="protein sequence ID" value="SEJ13305.1"/>
    <property type="molecule type" value="Genomic_DNA"/>
</dbReference>
<dbReference type="Gene3D" id="1.10.260.40">
    <property type="entry name" value="lambda repressor-like DNA-binding domains"/>
    <property type="match status" value="1"/>
</dbReference>
<dbReference type="PANTHER" id="PTHR46558">
    <property type="entry name" value="TRACRIPTIONAL REGULATORY PROTEIN-RELATED-RELATED"/>
    <property type="match status" value="1"/>
</dbReference>
<feature type="transmembrane region" description="Helical" evidence="2">
    <location>
        <begin position="131"/>
        <end position="152"/>
    </location>
</feature>
<gene>
    <name evidence="4" type="ORF">SAMN04487834_10611</name>
</gene>
<sequence>MEFSDSIKQLRKDNKLTQEQLASKLHVTRQAISNWENNKNLPDIETLIEIATTFHISLDQLILGGTNMNKMTEKLIEDGNTGRSAKMNLIATVIGGFLMLGGLACFIIKSLSVEYIDAKGILHENFFLIPVGFAFLATGILVIVVTLGAFLYNKKRLSK</sequence>
<dbReference type="SMART" id="SM00530">
    <property type="entry name" value="HTH_XRE"/>
    <property type="match status" value="1"/>
</dbReference>
<reference evidence="5" key="1">
    <citation type="submission" date="2016-10" db="EMBL/GenBank/DDBJ databases">
        <authorList>
            <person name="Varghese N."/>
        </authorList>
    </citation>
    <scope>NUCLEOTIDE SEQUENCE [LARGE SCALE GENOMIC DNA]</scope>
    <source>
        <strain evidence="5">DSM 20406</strain>
    </source>
</reference>
<keyword evidence="5" id="KW-1185">Reference proteome</keyword>
<dbReference type="Proteomes" id="UP000183028">
    <property type="component" value="Unassembled WGS sequence"/>
</dbReference>
<dbReference type="OrthoDB" id="9805856at2"/>
<name>A0A1H6WLQ8_9FIRM</name>
<dbReference type="InterPro" id="IPR001387">
    <property type="entry name" value="Cro/C1-type_HTH"/>
</dbReference>
<keyword evidence="2" id="KW-0812">Transmembrane</keyword>
<dbReference type="Pfam" id="PF13127">
    <property type="entry name" value="DUF3955"/>
    <property type="match status" value="1"/>
</dbReference>
<evidence type="ECO:0000313" key="5">
    <source>
        <dbReference type="Proteomes" id="UP000183028"/>
    </source>
</evidence>
<evidence type="ECO:0000256" key="2">
    <source>
        <dbReference type="SAM" id="Phobius"/>
    </source>
</evidence>
<dbReference type="InterPro" id="IPR010982">
    <property type="entry name" value="Lambda_DNA-bd_dom_sf"/>
</dbReference>
<dbReference type="InterPro" id="IPR025016">
    <property type="entry name" value="DUF3955"/>
</dbReference>
<dbReference type="RefSeq" id="WP_033163429.1">
    <property type="nucleotide sequence ID" value="NZ_FNYK01000061.1"/>
</dbReference>
<dbReference type="SUPFAM" id="SSF47413">
    <property type="entry name" value="lambda repressor-like DNA-binding domains"/>
    <property type="match status" value="1"/>
</dbReference>
<accession>A0A1H6WLQ8</accession>
<dbReference type="AlphaFoldDB" id="A0A1H6WLQ8"/>
<dbReference type="GO" id="GO:0003677">
    <property type="term" value="F:DNA binding"/>
    <property type="evidence" value="ECO:0007669"/>
    <property type="project" value="UniProtKB-KW"/>
</dbReference>
<feature type="transmembrane region" description="Helical" evidence="2">
    <location>
        <begin position="89"/>
        <end position="111"/>
    </location>
</feature>
<keyword evidence="1 4" id="KW-0238">DNA-binding</keyword>
<evidence type="ECO:0000259" key="3">
    <source>
        <dbReference type="PROSITE" id="PS50943"/>
    </source>
</evidence>
<evidence type="ECO:0000256" key="1">
    <source>
        <dbReference type="ARBA" id="ARBA00023125"/>
    </source>
</evidence>
<proteinExistence type="predicted"/>
<dbReference type="Pfam" id="PF01381">
    <property type="entry name" value="HTH_3"/>
    <property type="match status" value="1"/>
</dbReference>
<feature type="domain" description="HTH cro/C1-type" evidence="3">
    <location>
        <begin position="7"/>
        <end position="61"/>
    </location>
</feature>
<protein>
    <submittedName>
        <fullName evidence="4">DNA-binding transcriptional regulator, XRE-family HTH domain</fullName>
    </submittedName>
</protein>
<organism evidence="4 5">
    <name type="scientific">Sharpea azabuensis</name>
    <dbReference type="NCBI Taxonomy" id="322505"/>
    <lineage>
        <taxon>Bacteria</taxon>
        <taxon>Bacillati</taxon>
        <taxon>Bacillota</taxon>
        <taxon>Erysipelotrichia</taxon>
        <taxon>Erysipelotrichales</taxon>
        <taxon>Coprobacillaceae</taxon>
        <taxon>Sharpea</taxon>
    </lineage>
</organism>
<keyword evidence="2" id="KW-1133">Transmembrane helix</keyword>
<dbReference type="STRING" id="322505.SAMN04487836_1041"/>
<evidence type="ECO:0000313" key="4">
    <source>
        <dbReference type="EMBL" id="SEJ13305.1"/>
    </source>
</evidence>
<dbReference type="eggNOG" id="COG1476">
    <property type="taxonomic scope" value="Bacteria"/>
</dbReference>
<dbReference type="GeneID" id="54120825"/>